<keyword evidence="3" id="KW-0862">Zinc</keyword>
<comment type="caution">
    <text evidence="6">The sequence shown here is derived from an EMBL/GenBank/DDBJ whole genome shotgun (WGS) entry which is preliminary data.</text>
</comment>
<dbReference type="GO" id="GO:1900378">
    <property type="term" value="P:positive regulation of secondary metabolite biosynthetic process"/>
    <property type="evidence" value="ECO:0007669"/>
    <property type="project" value="TreeGrafter"/>
</dbReference>
<gene>
    <name evidence="6" type="ORF">HNR60_001524</name>
</gene>
<dbReference type="EMBL" id="JACHIH010000006">
    <property type="protein sequence ID" value="MBB5046776.1"/>
    <property type="molecule type" value="Genomic_DNA"/>
</dbReference>
<keyword evidence="1" id="KW-0479">Metal-binding</keyword>
<dbReference type="RefSeq" id="WP_184255997.1">
    <property type="nucleotide sequence ID" value="NZ_JACHIH010000006.1"/>
</dbReference>
<evidence type="ECO:0000256" key="1">
    <source>
        <dbReference type="ARBA" id="ARBA00022723"/>
    </source>
</evidence>
<dbReference type="Pfam" id="PF01258">
    <property type="entry name" value="zf-dskA_traR"/>
    <property type="match status" value="1"/>
</dbReference>
<dbReference type="InterPro" id="IPR000962">
    <property type="entry name" value="Znf_DskA_TraR"/>
</dbReference>
<dbReference type="GO" id="GO:0008270">
    <property type="term" value="F:zinc ion binding"/>
    <property type="evidence" value="ECO:0007669"/>
    <property type="project" value="UniProtKB-KW"/>
</dbReference>
<evidence type="ECO:0000313" key="7">
    <source>
        <dbReference type="Proteomes" id="UP000542353"/>
    </source>
</evidence>
<feature type="domain" description="Zinc finger DksA/TraR C4-type" evidence="5">
    <location>
        <begin position="31"/>
        <end position="64"/>
    </location>
</feature>
<proteinExistence type="predicted"/>
<keyword evidence="2" id="KW-0863">Zinc-finger</keyword>
<protein>
    <submittedName>
        <fullName evidence="6">Phage/conjugal plasmid C-4 type zinc finger TraR family protein</fullName>
    </submittedName>
</protein>
<name>A0A7W8DZD4_9BRAD</name>
<organism evidence="6 7">
    <name type="scientific">Rhodopseudomonas rhenobacensis</name>
    <dbReference type="NCBI Taxonomy" id="87461"/>
    <lineage>
        <taxon>Bacteria</taxon>
        <taxon>Pseudomonadati</taxon>
        <taxon>Pseudomonadota</taxon>
        <taxon>Alphaproteobacteria</taxon>
        <taxon>Hyphomicrobiales</taxon>
        <taxon>Nitrobacteraceae</taxon>
        <taxon>Rhodopseudomonas</taxon>
    </lineage>
</organism>
<dbReference type="Gene3D" id="1.20.120.910">
    <property type="entry name" value="DksA, coiled-coil domain"/>
    <property type="match status" value="1"/>
</dbReference>
<accession>A0A7W8DZD4</accession>
<dbReference type="NCBIfam" id="TIGR02419">
    <property type="entry name" value="C4_traR_proteo"/>
    <property type="match status" value="1"/>
</dbReference>
<evidence type="ECO:0000256" key="2">
    <source>
        <dbReference type="ARBA" id="ARBA00022771"/>
    </source>
</evidence>
<sequence length="73" mass="8380">MTDQLDEAQLLEESERTASIERVGARLAGRGSIFCQACGEEIEPARRKALPSATRCRDCQQRRENWRRMKGTR</sequence>
<dbReference type="Proteomes" id="UP000542353">
    <property type="component" value="Unassembled WGS sequence"/>
</dbReference>
<dbReference type="SUPFAM" id="SSF57716">
    <property type="entry name" value="Glucocorticoid receptor-like (DNA-binding domain)"/>
    <property type="match status" value="1"/>
</dbReference>
<evidence type="ECO:0000256" key="4">
    <source>
        <dbReference type="PROSITE-ProRule" id="PRU00510"/>
    </source>
</evidence>
<dbReference type="AlphaFoldDB" id="A0A7W8DZD4"/>
<dbReference type="PANTHER" id="PTHR38777:SF1">
    <property type="entry name" value="DNAK SUPPRESSOR PROTEIN"/>
    <property type="match status" value="1"/>
</dbReference>
<keyword evidence="7" id="KW-1185">Reference proteome</keyword>
<dbReference type="InterPro" id="IPR012783">
    <property type="entry name" value="Znf_C4_TraR"/>
</dbReference>
<dbReference type="PANTHER" id="PTHR38777">
    <property type="entry name" value="FELS-2 PROPHAGE PROTEIN"/>
    <property type="match status" value="1"/>
</dbReference>
<evidence type="ECO:0000259" key="5">
    <source>
        <dbReference type="Pfam" id="PF01258"/>
    </source>
</evidence>
<dbReference type="PROSITE" id="PS51128">
    <property type="entry name" value="ZF_DKSA_2"/>
    <property type="match status" value="1"/>
</dbReference>
<evidence type="ECO:0000313" key="6">
    <source>
        <dbReference type="EMBL" id="MBB5046776.1"/>
    </source>
</evidence>
<reference evidence="6 7" key="1">
    <citation type="submission" date="2020-08" db="EMBL/GenBank/DDBJ databases">
        <title>Genomic Encyclopedia of Type Strains, Phase IV (KMG-IV): sequencing the most valuable type-strain genomes for metagenomic binning, comparative biology and taxonomic classification.</title>
        <authorList>
            <person name="Goeker M."/>
        </authorList>
    </citation>
    <scope>NUCLEOTIDE SEQUENCE [LARGE SCALE GENOMIC DNA]</scope>
    <source>
        <strain evidence="6 7">DSM 12706</strain>
    </source>
</reference>
<feature type="zinc finger region" description="dksA C4-type" evidence="4">
    <location>
        <begin position="35"/>
        <end position="59"/>
    </location>
</feature>
<evidence type="ECO:0000256" key="3">
    <source>
        <dbReference type="ARBA" id="ARBA00022833"/>
    </source>
</evidence>